<dbReference type="Proteomes" id="UP001397290">
    <property type="component" value="Unassembled WGS sequence"/>
</dbReference>
<name>A0AAW0RZ66_9HYPO</name>
<sequence>MIIRKHCVRCALRRPTIIVFDVDVAFLFDDLAVSVTLTAGFFVVEVATPESLSTQPATAARVPWRLR</sequence>
<gene>
    <name evidence="1" type="ORF">G3M48_001375</name>
</gene>
<protein>
    <submittedName>
        <fullName evidence="1">Uncharacterized protein</fullName>
    </submittedName>
</protein>
<comment type="caution">
    <text evidence="1">The sequence shown here is derived from an EMBL/GenBank/DDBJ whole genome shotgun (WGS) entry which is preliminary data.</text>
</comment>
<accession>A0AAW0RZ66</accession>
<dbReference type="AlphaFoldDB" id="A0AAW0RZ66"/>
<organism evidence="1 2">
    <name type="scientific">Beauveria asiatica</name>
    <dbReference type="NCBI Taxonomy" id="1069075"/>
    <lineage>
        <taxon>Eukaryota</taxon>
        <taxon>Fungi</taxon>
        <taxon>Dikarya</taxon>
        <taxon>Ascomycota</taxon>
        <taxon>Pezizomycotina</taxon>
        <taxon>Sordariomycetes</taxon>
        <taxon>Hypocreomycetidae</taxon>
        <taxon>Hypocreales</taxon>
        <taxon>Cordycipitaceae</taxon>
        <taxon>Beauveria</taxon>
    </lineage>
</organism>
<reference evidence="1 2" key="1">
    <citation type="submission" date="2020-02" db="EMBL/GenBank/DDBJ databases">
        <title>Comparative genomics of the hypocrealean fungal genus Beauvera.</title>
        <authorList>
            <person name="Showalter D.N."/>
            <person name="Bushley K.E."/>
            <person name="Rehner S.A."/>
        </authorList>
    </citation>
    <scope>NUCLEOTIDE SEQUENCE [LARGE SCALE GENOMIC DNA]</scope>
    <source>
        <strain evidence="1 2">ARSEF4384</strain>
    </source>
</reference>
<evidence type="ECO:0000313" key="2">
    <source>
        <dbReference type="Proteomes" id="UP001397290"/>
    </source>
</evidence>
<evidence type="ECO:0000313" key="1">
    <source>
        <dbReference type="EMBL" id="KAK8147557.1"/>
    </source>
</evidence>
<proteinExistence type="predicted"/>
<keyword evidence="2" id="KW-1185">Reference proteome</keyword>
<dbReference type="EMBL" id="JAAHCF010000139">
    <property type="protein sequence ID" value="KAK8147557.1"/>
    <property type="molecule type" value="Genomic_DNA"/>
</dbReference>